<evidence type="ECO:0008006" key="4">
    <source>
        <dbReference type="Google" id="ProtNLM"/>
    </source>
</evidence>
<name>E7RST2_9BACT</name>
<dbReference type="EMBL" id="AEPE02000006">
    <property type="protein sequence ID" value="EFZ36283.1"/>
    <property type="molecule type" value="Genomic_DNA"/>
</dbReference>
<dbReference type="Proteomes" id="UP000005580">
    <property type="component" value="Unassembled WGS sequence"/>
</dbReference>
<evidence type="ECO:0000313" key="3">
    <source>
        <dbReference type="Proteomes" id="UP000005580"/>
    </source>
</evidence>
<keyword evidence="1" id="KW-0732">Signal</keyword>
<keyword evidence="3" id="KW-1185">Reference proteome</keyword>
<dbReference type="RefSeq" id="WP_004370586.1">
    <property type="nucleotide sequence ID" value="NZ_GL833119.1"/>
</dbReference>
<evidence type="ECO:0000256" key="1">
    <source>
        <dbReference type="SAM" id="SignalP"/>
    </source>
</evidence>
<dbReference type="AlphaFoldDB" id="E7RST2"/>
<dbReference type="HOGENOM" id="CLU_054188_0_0_10"/>
<comment type="caution">
    <text evidence="2">The sequence shown here is derived from an EMBL/GenBank/DDBJ whole genome shotgun (WGS) entry which is preliminary data.</text>
</comment>
<sequence>MKKIYLFFFLIHGMVMPAIATDSITSHKPFLKKVVGNISTALRNFTSIDTNYIEPQHYNFTVMLQNTNTYEQYRINNKKGQSIRFSPEPSVKLGPYLGWRWIFLGYTLDINHLRGNNKKEYDFSIYSSQIGIDIFYRVGKDYRIKSMYLGKGINTDQIRNVPYNGFSSSVKGFNLYYIFNHHRFSYPAAFSQSTIQKISCGSPLVGIGYTKHSIDIDWQQLDTVLKERLGNTYEKMPIDSSLRFGNVKYTDIAISGGYAYNWVFAHHWLFASSLSLGIAYKKTVSDLQHERQNMRDFSIKNMNIDGIGRFGIVWNNMKWYAGASAIVHTYNYNKDQFSTNSIFGNVNIYIGFNFNKKKQYK</sequence>
<dbReference type="eggNOG" id="COG5571">
    <property type="taxonomic scope" value="Bacteria"/>
</dbReference>
<protein>
    <recommendedName>
        <fullName evidence="4">DUF4421 domain-containing protein</fullName>
    </recommendedName>
</protein>
<evidence type="ECO:0000313" key="2">
    <source>
        <dbReference type="EMBL" id="EFZ36283.1"/>
    </source>
</evidence>
<feature type="signal peptide" evidence="1">
    <location>
        <begin position="1"/>
        <end position="20"/>
    </location>
</feature>
<proteinExistence type="predicted"/>
<feature type="chain" id="PRO_5003221539" description="DUF4421 domain-containing protein" evidence="1">
    <location>
        <begin position="21"/>
        <end position="361"/>
    </location>
</feature>
<organism evidence="2 3">
    <name type="scientific">Hoylesella oralis ATCC 33269</name>
    <dbReference type="NCBI Taxonomy" id="873533"/>
    <lineage>
        <taxon>Bacteria</taxon>
        <taxon>Pseudomonadati</taxon>
        <taxon>Bacteroidota</taxon>
        <taxon>Bacteroidia</taxon>
        <taxon>Bacteroidales</taxon>
        <taxon>Prevotellaceae</taxon>
        <taxon>Hoylesella</taxon>
    </lineage>
</organism>
<accession>E7RST2</accession>
<dbReference type="Pfam" id="PF14391">
    <property type="entry name" value="DUF4421"/>
    <property type="match status" value="1"/>
</dbReference>
<dbReference type="STRING" id="28134.SAMN05444288_0985"/>
<dbReference type="InterPro" id="IPR025535">
    <property type="entry name" value="DUF4421"/>
</dbReference>
<gene>
    <name evidence="2" type="ORF">HMPREF0663_12350</name>
</gene>
<reference evidence="2" key="1">
    <citation type="submission" date="2011-01" db="EMBL/GenBank/DDBJ databases">
        <authorList>
            <person name="Muzny D."/>
            <person name="Qin X."/>
            <person name="Buhay C."/>
            <person name="Dugan-Rocha S."/>
            <person name="Ding Y."/>
            <person name="Chen G."/>
            <person name="Hawes A."/>
            <person name="Holder M."/>
            <person name="Jhangiani S."/>
            <person name="Johnson A."/>
            <person name="Khan Z."/>
            <person name="Li Z."/>
            <person name="Liu W."/>
            <person name="Liu X."/>
            <person name="Perez L."/>
            <person name="Shen H."/>
            <person name="Wang Q."/>
            <person name="Watt J."/>
            <person name="Xi L."/>
            <person name="Xin Y."/>
            <person name="Zhou J."/>
            <person name="Deng J."/>
            <person name="Jiang H."/>
            <person name="Liu Y."/>
            <person name="Qu J."/>
            <person name="Song X.-Z."/>
            <person name="Zhang L."/>
            <person name="Villasana D."/>
            <person name="Johnson A."/>
            <person name="Liu J."/>
            <person name="Liyanage D."/>
            <person name="Lorensuhewa L."/>
            <person name="Robinson T."/>
            <person name="Song A."/>
            <person name="Song B.-B."/>
            <person name="Dinh H."/>
            <person name="Thornton R."/>
            <person name="Coyle M."/>
            <person name="Francisco L."/>
            <person name="Jackson L."/>
            <person name="Javaid M."/>
            <person name="Korchina V."/>
            <person name="Kovar C."/>
            <person name="Mata R."/>
            <person name="Mathew T."/>
            <person name="Ngo R."/>
            <person name="Nguyen L."/>
            <person name="Nguyen N."/>
            <person name="Okwuonu G."/>
            <person name="Ongeri F."/>
            <person name="Pham C."/>
            <person name="Simmons D."/>
            <person name="Wilczek-Boney K."/>
            <person name="Hale W."/>
            <person name="Jakkamsetti A."/>
            <person name="Pham P."/>
            <person name="Ruth R."/>
            <person name="San Lucas F."/>
            <person name="Warren J."/>
            <person name="Zhang J."/>
            <person name="Zhao Z."/>
            <person name="Zhou C."/>
            <person name="Zhu D."/>
            <person name="Lee S."/>
            <person name="Bess C."/>
            <person name="Blankenburg K."/>
            <person name="Forbes L."/>
            <person name="Fu Q."/>
            <person name="Gubbala S."/>
            <person name="Hirani K."/>
            <person name="Jayaseelan J.C."/>
            <person name="Lara F."/>
            <person name="Munidasa M."/>
            <person name="Palculict T."/>
            <person name="Patil S."/>
            <person name="Pu L.-L."/>
            <person name="Saada N."/>
            <person name="Tang L."/>
            <person name="Weissenberger G."/>
            <person name="Zhu Y."/>
            <person name="Hemphill L."/>
            <person name="Shang Y."/>
            <person name="Youmans B."/>
            <person name="Ayvaz T."/>
            <person name="Ross M."/>
            <person name="Santibanez J."/>
            <person name="Aqrawi P."/>
            <person name="Gross S."/>
            <person name="Joshi V."/>
            <person name="Fowler G."/>
            <person name="Nazareth L."/>
            <person name="Reid J."/>
            <person name="Worley K."/>
            <person name="Petrosino J."/>
            <person name="Highlander S."/>
            <person name="Gibbs R."/>
        </authorList>
    </citation>
    <scope>NUCLEOTIDE SEQUENCE [LARGE SCALE GENOMIC DNA]</scope>
    <source>
        <strain evidence="2">ATCC 33269</strain>
    </source>
</reference>